<dbReference type="AlphaFoldDB" id="A0A3E0TNC9"/>
<organism evidence="4 5">
    <name type="scientific">Thalassotalea euphylliae</name>
    <dbReference type="NCBI Taxonomy" id="1655234"/>
    <lineage>
        <taxon>Bacteria</taxon>
        <taxon>Pseudomonadati</taxon>
        <taxon>Pseudomonadota</taxon>
        <taxon>Gammaproteobacteria</taxon>
        <taxon>Alteromonadales</taxon>
        <taxon>Colwelliaceae</taxon>
        <taxon>Thalassotalea</taxon>
    </lineage>
</organism>
<accession>A0A3E0TNC9</accession>
<protein>
    <submittedName>
        <fullName evidence="4">UDP-2,4-diacetamido-2,4, 6-trideoxy-beta-L-altropyranose hydrolase</fullName>
        <ecNumber evidence="4">3.6.1.57</ecNumber>
    </submittedName>
</protein>
<evidence type="ECO:0000256" key="2">
    <source>
        <dbReference type="PIRSR" id="PIRSR620023-2"/>
    </source>
</evidence>
<dbReference type="EMBL" id="QUOU01000001">
    <property type="protein sequence ID" value="REL26044.1"/>
    <property type="molecule type" value="Genomic_DNA"/>
</dbReference>
<feature type="binding site" evidence="2">
    <location>
        <position position="179"/>
    </location>
    <ligand>
        <name>substrate</name>
    </ligand>
</feature>
<dbReference type="PANTHER" id="PTHR43415:SF3">
    <property type="entry name" value="GNAT-FAMILY ACETYLTRANSFERASE"/>
    <property type="match status" value="1"/>
</dbReference>
<dbReference type="GO" id="GO:0016787">
    <property type="term" value="F:hydrolase activity"/>
    <property type="evidence" value="ECO:0007669"/>
    <property type="project" value="UniProtKB-KW"/>
</dbReference>
<dbReference type="Gene3D" id="3.40.50.2000">
    <property type="entry name" value="Glycogen Phosphorylase B"/>
    <property type="match status" value="1"/>
</dbReference>
<proteinExistence type="predicted"/>
<evidence type="ECO:0000313" key="5">
    <source>
        <dbReference type="Proteomes" id="UP000256478"/>
    </source>
</evidence>
<dbReference type="PANTHER" id="PTHR43415">
    <property type="entry name" value="SPERMIDINE N(1)-ACETYLTRANSFERASE"/>
    <property type="match status" value="1"/>
</dbReference>
<dbReference type="RefSeq" id="WP_116007165.1">
    <property type="nucleotide sequence ID" value="NZ_QUOU01000001.1"/>
</dbReference>
<dbReference type="InterPro" id="IPR016181">
    <property type="entry name" value="Acyl_CoA_acyltransferase"/>
</dbReference>
<comment type="caution">
    <text evidence="4">The sequence shown here is derived from an EMBL/GenBank/DDBJ whole genome shotgun (WGS) entry which is preliminary data.</text>
</comment>
<dbReference type="PROSITE" id="PS51186">
    <property type="entry name" value="GNAT"/>
    <property type="match status" value="1"/>
</dbReference>
<dbReference type="GO" id="GO:0016747">
    <property type="term" value="F:acyltransferase activity, transferring groups other than amino-acyl groups"/>
    <property type="evidence" value="ECO:0007669"/>
    <property type="project" value="InterPro"/>
</dbReference>
<dbReference type="EC" id="3.6.1.57" evidence="4"/>
<dbReference type="InterPro" id="IPR020023">
    <property type="entry name" value="PseG"/>
</dbReference>
<name>A0A3E0TNC9_9GAMM</name>
<evidence type="ECO:0000259" key="3">
    <source>
        <dbReference type="PROSITE" id="PS51186"/>
    </source>
</evidence>
<dbReference type="NCBIfam" id="TIGR03590">
    <property type="entry name" value="PseG"/>
    <property type="match status" value="1"/>
</dbReference>
<sequence>MAFANHTRHILLDDNIKTIVFRVDASPKLATGHLMRCLTLAKALLSLNSKLDVCFVCCLLPKNLKALIQQERIKLIELALNVDCKTWEQDVDSAACKQVFSKLNKIDLLIVDHYHIDSQWQDSLNGYYQKLCVIDDLANRHHLADYLIDQTYGREQQDYLSLLSPKCQTMLGSRYMLLRNEFAKLRVQAIDKRKKTNAIKKILVVMGGIDEQNVSVKILGLLAKAYIDSSLPIIKVAVVASRCTPCLSELSGLSLKYDWLTLHIDTKNISNLMLEADLAIGASGTTTWERCCMGLPTLSLIVAENQSLVNHNVSKKGASINLGMPQNLNTQIIVSAILSLNKNKNMYDTMVTQALEICDGTGAYRIASRLLSPSVSLRSAQNSDIKTVFNWQSDPKIRQFSRNPKPVSWEEHKAWYHASQANPKRHMYIIEFQEQPAGVLRLDLIPKTSDYEVSILVSPNLQRQNIALKALHAIDEHFFKRNIHAYVSTANKASQSLFTQANYRRVSDEHFIRPANNLTREDNN</sequence>
<dbReference type="Gene3D" id="3.40.50.11190">
    <property type="match status" value="1"/>
</dbReference>
<feature type="binding site" evidence="2">
    <location>
        <position position="289"/>
    </location>
    <ligand>
        <name>substrate</name>
    </ligand>
</feature>
<keyword evidence="4" id="KW-0378">Hydrolase</keyword>
<evidence type="ECO:0000313" key="4">
    <source>
        <dbReference type="EMBL" id="REL26044.1"/>
    </source>
</evidence>
<dbReference type="SUPFAM" id="SSF53756">
    <property type="entry name" value="UDP-Glycosyltransferase/glycogen phosphorylase"/>
    <property type="match status" value="1"/>
</dbReference>
<feature type="active site" description="Proton acceptor" evidence="1">
    <location>
        <position position="33"/>
    </location>
</feature>
<evidence type="ECO:0000256" key="1">
    <source>
        <dbReference type="PIRSR" id="PIRSR620023-1"/>
    </source>
</evidence>
<dbReference type="Pfam" id="PF13302">
    <property type="entry name" value="Acetyltransf_3"/>
    <property type="match status" value="1"/>
</dbReference>
<feature type="domain" description="N-acetyltransferase" evidence="3">
    <location>
        <begin position="375"/>
        <end position="521"/>
    </location>
</feature>
<dbReference type="SUPFAM" id="SSF55729">
    <property type="entry name" value="Acyl-CoA N-acyltransferases (Nat)"/>
    <property type="match status" value="1"/>
</dbReference>
<dbReference type="Gene3D" id="3.40.630.30">
    <property type="match status" value="1"/>
</dbReference>
<gene>
    <name evidence="4" type="primary">pseG</name>
    <name evidence="4" type="ORF">DXX93_05300</name>
</gene>
<dbReference type="Proteomes" id="UP000256478">
    <property type="component" value="Unassembled WGS sequence"/>
</dbReference>
<dbReference type="OrthoDB" id="9788924at2"/>
<dbReference type="InterPro" id="IPR000182">
    <property type="entry name" value="GNAT_dom"/>
</dbReference>
<reference evidence="4 5" key="1">
    <citation type="submission" date="2018-08" db="EMBL/GenBank/DDBJ databases">
        <title>Thalassotalea euphylliae genome.</title>
        <authorList>
            <person name="Summers S."/>
            <person name="Rice S.A."/>
            <person name="Freckelton M.L."/>
            <person name="Nedved B.T."/>
            <person name="Hadfield M.G."/>
        </authorList>
    </citation>
    <scope>NUCLEOTIDE SEQUENCE [LARGE SCALE GENOMIC DNA]</scope>
    <source>
        <strain evidence="4 5">H1</strain>
    </source>
</reference>